<evidence type="ECO:0000313" key="2">
    <source>
        <dbReference type="EMBL" id="CAF4022187.1"/>
    </source>
</evidence>
<evidence type="ECO:0000313" key="1">
    <source>
        <dbReference type="EMBL" id="CAF1213341.1"/>
    </source>
</evidence>
<reference evidence="2" key="1">
    <citation type="submission" date="2021-02" db="EMBL/GenBank/DDBJ databases">
        <authorList>
            <person name="Nowell W R."/>
        </authorList>
    </citation>
    <scope>NUCLEOTIDE SEQUENCE</scope>
</reference>
<dbReference type="AlphaFoldDB" id="A0A8S2NWN4"/>
<dbReference type="EMBL" id="CAJNOK010014855">
    <property type="protein sequence ID" value="CAF1213341.1"/>
    <property type="molecule type" value="Genomic_DNA"/>
</dbReference>
<dbReference type="Proteomes" id="UP000682733">
    <property type="component" value="Unassembled WGS sequence"/>
</dbReference>
<dbReference type="EMBL" id="CAJOBA010036391">
    <property type="protein sequence ID" value="CAF4022187.1"/>
    <property type="molecule type" value="Genomic_DNA"/>
</dbReference>
<gene>
    <name evidence="1" type="ORF">OVA965_LOCUS24563</name>
    <name evidence="2" type="ORF">TMI583_LOCUS25285</name>
</gene>
<name>A0A8S2NWN4_9BILA</name>
<dbReference type="Proteomes" id="UP000677228">
    <property type="component" value="Unassembled WGS sequence"/>
</dbReference>
<feature type="non-terminal residue" evidence="2">
    <location>
        <position position="1"/>
    </location>
</feature>
<evidence type="ECO:0000313" key="3">
    <source>
        <dbReference type="Proteomes" id="UP000682733"/>
    </source>
</evidence>
<proteinExistence type="predicted"/>
<accession>A0A8S2NWN4</accession>
<organism evidence="2 3">
    <name type="scientific">Didymodactylos carnosus</name>
    <dbReference type="NCBI Taxonomy" id="1234261"/>
    <lineage>
        <taxon>Eukaryota</taxon>
        <taxon>Metazoa</taxon>
        <taxon>Spiralia</taxon>
        <taxon>Gnathifera</taxon>
        <taxon>Rotifera</taxon>
        <taxon>Eurotatoria</taxon>
        <taxon>Bdelloidea</taxon>
        <taxon>Philodinida</taxon>
        <taxon>Philodinidae</taxon>
        <taxon>Didymodactylos</taxon>
    </lineage>
</organism>
<protein>
    <submittedName>
        <fullName evidence="2">Uncharacterized protein</fullName>
    </submittedName>
</protein>
<comment type="caution">
    <text evidence="2">The sequence shown here is derived from an EMBL/GenBank/DDBJ whole genome shotgun (WGS) entry which is preliminary data.</text>
</comment>
<sequence>VAFPDILLTPTCLTNVTNQTTDKFNNHRIAFSQPFSLKNVTSEKVFDDLRETIESCPFVVADVDMDWNSITIVDIAQLLTNFNINDSQMLVYTEQMRQQFFLEILAALTICLSVYNKKNIPRYDDSNDIKTESEFYVEEQEMFKKMEFLIVTFRRQYLITRPCQTIHDIVQQGINQCLNRNYLVIDFIPETSLADFDTIHSDTDDDDDLNDYTLNDSHNKSETLQKRVFRTHFQEYRCQLVFFSRLIGSYIESICLLLKLITDSNEHTTNIRLKGKILNS</sequence>